<dbReference type="FunFam" id="1.10.3520.10:FF:000003">
    <property type="entry name" value="glycolipid transfer protein"/>
    <property type="match status" value="1"/>
</dbReference>
<organism evidence="10">
    <name type="scientific">Capra hircus</name>
    <name type="common">Goat</name>
    <dbReference type="NCBI Taxonomy" id="9925"/>
    <lineage>
        <taxon>Eukaryota</taxon>
        <taxon>Metazoa</taxon>
        <taxon>Chordata</taxon>
        <taxon>Craniata</taxon>
        <taxon>Vertebrata</taxon>
        <taxon>Euteleostomi</taxon>
        <taxon>Mammalia</taxon>
        <taxon>Eutheria</taxon>
        <taxon>Laurasiatheria</taxon>
        <taxon>Artiodactyla</taxon>
        <taxon>Ruminantia</taxon>
        <taxon>Pecora</taxon>
        <taxon>Bovidae</taxon>
        <taxon>Caprinae</taxon>
        <taxon>Capra</taxon>
    </lineage>
</organism>
<evidence type="ECO:0000256" key="7">
    <source>
        <dbReference type="ARBA" id="ARBA00037246"/>
    </source>
</evidence>
<feature type="domain" description="Glycolipid transfer protein" evidence="9">
    <location>
        <begin position="70"/>
        <end position="182"/>
    </location>
</feature>
<keyword evidence="5" id="KW-0677">Repeat</keyword>
<dbReference type="GO" id="GO:0005829">
    <property type="term" value="C:cytosol"/>
    <property type="evidence" value="ECO:0007669"/>
    <property type="project" value="TreeGrafter"/>
</dbReference>
<evidence type="ECO:0000256" key="6">
    <source>
        <dbReference type="ARBA" id="ARBA00023055"/>
    </source>
</evidence>
<evidence type="ECO:0000313" key="10">
    <source>
        <dbReference type="Ensembl" id="ENSCHIP00010044552.1"/>
    </source>
</evidence>
<dbReference type="Gene3D" id="1.10.3520.10">
    <property type="entry name" value="Glycolipid transfer protein"/>
    <property type="match status" value="1"/>
</dbReference>
<evidence type="ECO:0000256" key="3">
    <source>
        <dbReference type="ARBA" id="ARBA00022448"/>
    </source>
</evidence>
<comment type="function">
    <text evidence="7">Accelerates the intermembrane transfer of various glycolipids. Catalyzes the transfer of various glycosphingolipids between membranes but does not catalyze the transfer of phospholipids. May be involved in the intracellular translocation of glucosylceramides.</text>
</comment>
<evidence type="ECO:0000256" key="2">
    <source>
        <dbReference type="ARBA" id="ARBA00007148"/>
    </source>
</evidence>
<dbReference type="Pfam" id="PF08718">
    <property type="entry name" value="GLTP"/>
    <property type="match status" value="1"/>
</dbReference>
<dbReference type="Ensembl" id="ENSCHIT00010061833.1">
    <property type="protein sequence ID" value="ENSCHIP00010044552.1"/>
    <property type="gene ID" value="ENSCHIG00010032315.1"/>
</dbReference>
<evidence type="ECO:0000259" key="9">
    <source>
        <dbReference type="Pfam" id="PF08718"/>
    </source>
</evidence>
<dbReference type="PANTHER" id="PTHR10219">
    <property type="entry name" value="GLYCOLIPID TRANSFER PROTEIN-RELATED"/>
    <property type="match status" value="1"/>
</dbReference>
<keyword evidence="4" id="KW-0963">Cytoplasm</keyword>
<keyword evidence="6" id="KW-0445">Lipid transport</keyword>
<dbReference type="GO" id="GO:1902387">
    <property type="term" value="F:ceramide 1-phosphate binding"/>
    <property type="evidence" value="ECO:0007669"/>
    <property type="project" value="TreeGrafter"/>
</dbReference>
<evidence type="ECO:0000256" key="4">
    <source>
        <dbReference type="ARBA" id="ARBA00022490"/>
    </source>
</evidence>
<comment type="subcellular location">
    <subcellularLocation>
        <location evidence="1">Cytoplasm</location>
    </subcellularLocation>
</comment>
<comment type="similarity">
    <text evidence="2">Belongs to the GLTP family.</text>
</comment>
<protein>
    <recommendedName>
        <fullName evidence="8">Glycolipid transfer protein</fullName>
    </recommendedName>
</protein>
<sequence length="225" mass="25473">MSGSLWGLEKAVTVKRCGHPVNADGPGDYYCHDQPPLLVLAPVGGTVRLWWGGICGGSLPQGKTLCALFQKIKAVYDTNPTKFRTLQNILEVEKEMYGAEWPKVGATLALMWLKRGLRFIQVFLQSICDGERDENHPNLIRVNATKAYEMALKKYHGWIVQKIFQAALYAAPYKSDFLKALSKGQNVTEEECLEKVRLFLVNYTATIDVIYEMYTRMNAELNYKV</sequence>
<dbReference type="AlphaFoldDB" id="A0A8C2SI82"/>
<reference evidence="10" key="2">
    <citation type="submission" date="2025-08" db="UniProtKB">
        <authorList>
            <consortium name="Ensembl"/>
        </authorList>
    </citation>
    <scope>IDENTIFICATION</scope>
</reference>
<reference evidence="10" key="1">
    <citation type="submission" date="2019-03" db="EMBL/GenBank/DDBJ databases">
        <title>Genome sequencing and reference-guided assembly of Black Bengal Goat (Capra hircus).</title>
        <authorList>
            <person name="Siddiki A.Z."/>
            <person name="Baten A."/>
            <person name="Billah M."/>
            <person name="Alam M.A.U."/>
            <person name="Shawrob K.S.M."/>
            <person name="Saha S."/>
            <person name="Chowdhury M."/>
            <person name="Rahman A.H."/>
            <person name="Stear M."/>
            <person name="Miah G."/>
            <person name="Das G.B."/>
            <person name="Hossain M.M."/>
            <person name="Kumkum M."/>
            <person name="Islam M.S."/>
            <person name="Mollah A.M."/>
            <person name="Ahsan A."/>
            <person name="Tusar F."/>
            <person name="Khan M.K.I."/>
        </authorList>
    </citation>
    <scope>NUCLEOTIDE SEQUENCE [LARGE SCALE GENOMIC DNA]</scope>
</reference>
<evidence type="ECO:0000256" key="8">
    <source>
        <dbReference type="ARBA" id="ARBA00039340"/>
    </source>
</evidence>
<evidence type="ECO:0000256" key="5">
    <source>
        <dbReference type="ARBA" id="ARBA00022737"/>
    </source>
</evidence>
<dbReference type="SUPFAM" id="SSF110004">
    <property type="entry name" value="Glycolipid transfer protein, GLTP"/>
    <property type="match status" value="1"/>
</dbReference>
<dbReference type="GO" id="GO:0016020">
    <property type="term" value="C:membrane"/>
    <property type="evidence" value="ECO:0007669"/>
    <property type="project" value="TreeGrafter"/>
</dbReference>
<evidence type="ECO:0000256" key="1">
    <source>
        <dbReference type="ARBA" id="ARBA00004496"/>
    </source>
</evidence>
<name>A0A8C2SI82_CAPHI</name>
<dbReference type="InterPro" id="IPR036497">
    <property type="entry name" value="GLTP_sf"/>
</dbReference>
<accession>A0A8C2SI82</accession>
<dbReference type="InterPro" id="IPR014830">
    <property type="entry name" value="Glycolipid_transfer_prot_dom"/>
</dbReference>
<dbReference type="PANTHER" id="PTHR10219:SF97">
    <property type="entry name" value="GLYCOLIPID TRANSFER PROTEIN"/>
    <property type="match status" value="1"/>
</dbReference>
<keyword evidence="3" id="KW-0813">Transport</keyword>
<dbReference type="GO" id="GO:1902388">
    <property type="term" value="F:ceramide 1-phosphate transfer activity"/>
    <property type="evidence" value="ECO:0007669"/>
    <property type="project" value="TreeGrafter"/>
</dbReference>
<proteinExistence type="inferred from homology"/>